<dbReference type="AlphaFoldDB" id="A0A7R8CEB5"/>
<sequence length="141" mass="16250">MEEFLLKIGGFGRYQGFLMFFVFVTSFTCGSNYYSQVFSLLEPPKTCISDGLNTQGECLILSANNDTLECSNWSYNYSDQFPTLVSEIGEEENNIYKSFNLLNWNNYDLISHTSIYIPTFSTTFSWSLSSHYFTFAIFISH</sequence>
<name>A0A7R8CEB5_LEPSM</name>
<accession>A0A7R8CEB5</accession>
<dbReference type="OrthoDB" id="6884957at2759"/>
<gene>
    <name evidence="1" type="ORF">LSAA_2430</name>
</gene>
<evidence type="ECO:0000313" key="1">
    <source>
        <dbReference type="EMBL" id="CAF2793693.1"/>
    </source>
</evidence>
<proteinExistence type="predicted"/>
<dbReference type="EMBL" id="HG994589">
    <property type="protein sequence ID" value="CAF2793693.1"/>
    <property type="molecule type" value="Genomic_DNA"/>
</dbReference>
<dbReference type="Proteomes" id="UP000675881">
    <property type="component" value="Chromosome 10"/>
</dbReference>
<keyword evidence="2" id="KW-1185">Reference proteome</keyword>
<protein>
    <submittedName>
        <fullName evidence="1">SLC22A23</fullName>
    </submittedName>
</protein>
<reference evidence="1" key="1">
    <citation type="submission" date="2021-02" db="EMBL/GenBank/DDBJ databases">
        <authorList>
            <person name="Bekaert M."/>
        </authorList>
    </citation>
    <scope>NUCLEOTIDE SEQUENCE</scope>
    <source>
        <strain evidence="1">IoA-00</strain>
    </source>
</reference>
<organism evidence="1 2">
    <name type="scientific">Lepeophtheirus salmonis</name>
    <name type="common">Salmon louse</name>
    <name type="synonym">Caligus salmonis</name>
    <dbReference type="NCBI Taxonomy" id="72036"/>
    <lineage>
        <taxon>Eukaryota</taxon>
        <taxon>Metazoa</taxon>
        <taxon>Ecdysozoa</taxon>
        <taxon>Arthropoda</taxon>
        <taxon>Crustacea</taxon>
        <taxon>Multicrustacea</taxon>
        <taxon>Hexanauplia</taxon>
        <taxon>Copepoda</taxon>
        <taxon>Siphonostomatoida</taxon>
        <taxon>Caligidae</taxon>
        <taxon>Lepeophtheirus</taxon>
    </lineage>
</organism>
<evidence type="ECO:0000313" key="2">
    <source>
        <dbReference type="Proteomes" id="UP000675881"/>
    </source>
</evidence>